<keyword evidence="1" id="KW-0479">Metal-binding</keyword>
<gene>
    <name evidence="4" type="ORF">HNQ72_003687</name>
</gene>
<dbReference type="GO" id="GO:0046872">
    <property type="term" value="F:metal ion binding"/>
    <property type="evidence" value="ECO:0007669"/>
    <property type="project" value="UniProtKB-KW"/>
</dbReference>
<reference evidence="4 5" key="1">
    <citation type="submission" date="2020-08" db="EMBL/GenBank/DDBJ databases">
        <title>Genomic Encyclopedia of Type Strains, Phase IV (KMG-IV): sequencing the most valuable type-strain genomes for metagenomic binning, comparative biology and taxonomic classification.</title>
        <authorList>
            <person name="Goeker M."/>
        </authorList>
    </citation>
    <scope>NUCLEOTIDE SEQUENCE [LARGE SCALE GENOMIC DNA]</scope>
    <source>
        <strain evidence="4 5">DSM 100734</strain>
    </source>
</reference>
<organism evidence="4 5">
    <name type="scientific">Rhizobium wenxiniae</name>
    <dbReference type="NCBI Taxonomy" id="1737357"/>
    <lineage>
        <taxon>Bacteria</taxon>
        <taxon>Pseudomonadati</taxon>
        <taxon>Pseudomonadota</taxon>
        <taxon>Alphaproteobacteria</taxon>
        <taxon>Hyphomicrobiales</taxon>
        <taxon>Rhizobiaceae</taxon>
        <taxon>Rhizobium/Agrobacterium group</taxon>
        <taxon>Rhizobium</taxon>
    </lineage>
</organism>
<dbReference type="Gene3D" id="3.30.70.360">
    <property type="match status" value="1"/>
</dbReference>
<dbReference type="InterPro" id="IPR036264">
    <property type="entry name" value="Bact_exopeptidase_dim_dom"/>
</dbReference>
<dbReference type="Pfam" id="PF07687">
    <property type="entry name" value="M20_dimer"/>
    <property type="match status" value="1"/>
</dbReference>
<dbReference type="SUPFAM" id="SSF53187">
    <property type="entry name" value="Zn-dependent exopeptidases"/>
    <property type="match status" value="1"/>
</dbReference>
<dbReference type="Gene3D" id="3.40.630.10">
    <property type="entry name" value="Zn peptidases"/>
    <property type="match status" value="1"/>
</dbReference>
<dbReference type="AlphaFoldDB" id="A0A7W9Y8B8"/>
<dbReference type="InterPro" id="IPR050072">
    <property type="entry name" value="Peptidase_M20A"/>
</dbReference>
<evidence type="ECO:0000259" key="3">
    <source>
        <dbReference type="Pfam" id="PF07687"/>
    </source>
</evidence>
<dbReference type="EC" id="3.5.1.18" evidence="4"/>
<dbReference type="GO" id="GO:0009014">
    <property type="term" value="F:succinyl-diaminopimelate desuccinylase activity"/>
    <property type="evidence" value="ECO:0007669"/>
    <property type="project" value="UniProtKB-EC"/>
</dbReference>
<dbReference type="InterPro" id="IPR002933">
    <property type="entry name" value="Peptidase_M20"/>
</dbReference>
<name>A0A7W9Y8B8_9HYPH</name>
<dbReference type="PANTHER" id="PTHR43808">
    <property type="entry name" value="ACETYLORNITHINE DEACETYLASE"/>
    <property type="match status" value="1"/>
</dbReference>
<dbReference type="Proteomes" id="UP000547879">
    <property type="component" value="Unassembled WGS sequence"/>
</dbReference>
<evidence type="ECO:0000313" key="4">
    <source>
        <dbReference type="EMBL" id="MBB6163846.1"/>
    </source>
</evidence>
<dbReference type="EMBL" id="JACHEG010000004">
    <property type="protein sequence ID" value="MBB6163846.1"/>
    <property type="molecule type" value="Genomic_DNA"/>
</dbReference>
<proteinExistence type="predicted"/>
<feature type="domain" description="Peptidase M20 dimerisation" evidence="3">
    <location>
        <begin position="207"/>
        <end position="317"/>
    </location>
</feature>
<keyword evidence="2 4" id="KW-0378">Hydrolase</keyword>
<evidence type="ECO:0000313" key="5">
    <source>
        <dbReference type="Proteomes" id="UP000547879"/>
    </source>
</evidence>
<evidence type="ECO:0000256" key="1">
    <source>
        <dbReference type="ARBA" id="ARBA00022723"/>
    </source>
</evidence>
<comment type="caution">
    <text evidence="4">The sequence shown here is derived from an EMBL/GenBank/DDBJ whole genome shotgun (WGS) entry which is preliminary data.</text>
</comment>
<dbReference type="PANTHER" id="PTHR43808:SF3">
    <property type="entry name" value="ACETYLORNITHINE DEACETYLASE"/>
    <property type="match status" value="1"/>
</dbReference>
<evidence type="ECO:0000256" key="2">
    <source>
        <dbReference type="ARBA" id="ARBA00022801"/>
    </source>
</evidence>
<sequence length="438" mass="46485">MTVPQPDLHHDPLKSAMTAIERDVEIAVQDLSRMVAVDTSFPPGEGYAPFADLMSELLEPLGFDFERVTVPRDLWYVAGGPASGERINLVAARESGKPVCGLYYHVDTVPVAPGWTRDPLSMTIEGDNLYGLGAADMKGTIAATLLALRAAKECGVSLAYDPMLLLCTDEEGGLYPGIRYLAEQGMLKGHILNFNGSAAPRVWAGCFGIFNLQVTITGHAVHAGEGNRTGAGVNAIEGALPVLNALAALKPEVAKKSSKLAPPPHATGPLRPSLTIAAVNGGTAGGQVPAEIKILVSRRYAPEESYEAARAEIETAIHTCLAGTDLKLAVDLVGHLIPTDDPDGPHWPRWQKALSEGFGYDKQDFAKWGAASCSDFGYVQKAGFGPEVLLGGLGRPESCIHSPEEHTTRQDIIALAKSILAYLAADFSADSIPETRQS</sequence>
<dbReference type="RefSeq" id="WP_183993905.1">
    <property type="nucleotide sequence ID" value="NZ_BMHW01000012.1"/>
</dbReference>
<dbReference type="Pfam" id="PF01546">
    <property type="entry name" value="Peptidase_M20"/>
    <property type="match status" value="1"/>
</dbReference>
<dbReference type="SUPFAM" id="SSF55031">
    <property type="entry name" value="Bacterial exopeptidase dimerisation domain"/>
    <property type="match status" value="1"/>
</dbReference>
<keyword evidence="5" id="KW-1185">Reference proteome</keyword>
<dbReference type="InterPro" id="IPR011650">
    <property type="entry name" value="Peptidase_M20_dimer"/>
</dbReference>
<accession>A0A7W9Y8B8</accession>
<protein>
    <submittedName>
        <fullName evidence="4">Succinyl-diaminopimelate desuccinylase</fullName>
        <ecNumber evidence="4">3.5.1.18</ecNumber>
    </submittedName>
</protein>